<accession>A0A540W997</accession>
<reference evidence="1 2" key="1">
    <citation type="submission" date="2019-06" db="EMBL/GenBank/DDBJ databases">
        <title>Description of Kitasatospora acidophila sp. nov. isolated from pine grove soil, and reclassification of Streptomyces novaecaesareae to Kitasatospora novaeceasareae comb. nov.</title>
        <authorList>
            <person name="Kim M.J."/>
        </authorList>
    </citation>
    <scope>NUCLEOTIDE SEQUENCE [LARGE SCALE GENOMIC DNA]</scope>
    <source>
        <strain evidence="1 2">MMS16-CNU292</strain>
    </source>
</reference>
<dbReference type="OrthoDB" id="4182701at2"/>
<evidence type="ECO:0000313" key="1">
    <source>
        <dbReference type="EMBL" id="TQF05583.1"/>
    </source>
</evidence>
<evidence type="ECO:0000313" key="2">
    <source>
        <dbReference type="Proteomes" id="UP000319103"/>
    </source>
</evidence>
<gene>
    <name evidence="1" type="ORF">E6W39_29305</name>
</gene>
<organism evidence="1 2">
    <name type="scientific">Kitasatospora acidiphila</name>
    <dbReference type="NCBI Taxonomy" id="2567942"/>
    <lineage>
        <taxon>Bacteria</taxon>
        <taxon>Bacillati</taxon>
        <taxon>Actinomycetota</taxon>
        <taxon>Actinomycetes</taxon>
        <taxon>Kitasatosporales</taxon>
        <taxon>Streptomycetaceae</taxon>
        <taxon>Kitasatospora</taxon>
    </lineage>
</organism>
<dbReference type="EMBL" id="VIGB01000003">
    <property type="protein sequence ID" value="TQF05583.1"/>
    <property type="molecule type" value="Genomic_DNA"/>
</dbReference>
<name>A0A540W997_9ACTN</name>
<sequence length="184" mass="20261">MGYDLYTANPPRPNAIHPFRVAFDGGLGSLVDRQQRHDIATGYFRIGYFEMPSLIGVMTEVGIVDTTVPAPAWPTADDYGLTFQDLNAPQDQLSDAKKTAVESFHSHIAAVRGGEQPEPAGIPAYKLDSNDLWLVTPCEIRAALAAYRRQEASVQDDLAARIALWRGWIAYLEVAKDCGGFRVH</sequence>
<dbReference type="Proteomes" id="UP000319103">
    <property type="component" value="Unassembled WGS sequence"/>
</dbReference>
<dbReference type="AlphaFoldDB" id="A0A540W997"/>
<proteinExistence type="predicted"/>
<dbReference type="RefSeq" id="WP_141636058.1">
    <property type="nucleotide sequence ID" value="NZ_VIGB01000003.1"/>
</dbReference>
<protein>
    <submittedName>
        <fullName evidence="1">Uncharacterized protein</fullName>
    </submittedName>
</protein>
<keyword evidence="2" id="KW-1185">Reference proteome</keyword>
<comment type="caution">
    <text evidence="1">The sequence shown here is derived from an EMBL/GenBank/DDBJ whole genome shotgun (WGS) entry which is preliminary data.</text>
</comment>